<accession>A0A5R9GC07</accession>
<sequence length="283" mass="31006">MTNIMLIGAGGKMGCRIADNLKDTHDVLYVENGEQGIRNLADRGLTPTPWEEAAPVADVAVLAVSDAAIGGVAGSLVPQLRTGATVVLLDPAAAYLGQLPKREDISYFVCHPCHPPVFNDETDPAAKRDYFGGVKAKQAIVCALLQGPEERYEQGEALAKAMFAPVMRSHRITLEQMAMLEPTMAETIGSMMVTVLGEAMEEAIRRGVPYEAAKDFMMGHINVQLAIVFEKVNPFSDACLVAIEYGKRHIIKDGWKDLYEPERLREQIDVMLHPEKLKESARS</sequence>
<dbReference type="EMBL" id="VCIW01000012">
    <property type="protein sequence ID" value="TLS50928.1"/>
    <property type="molecule type" value="Genomic_DNA"/>
</dbReference>
<dbReference type="OrthoDB" id="1677316at2"/>
<evidence type="ECO:0000313" key="3">
    <source>
        <dbReference type="Proteomes" id="UP000309676"/>
    </source>
</evidence>
<dbReference type="RefSeq" id="WP_138195614.1">
    <property type="nucleotide sequence ID" value="NZ_VCIW01000012.1"/>
</dbReference>
<feature type="domain" description="Phosphogluconate dehydrogenase (decarboxylating) C-terminal" evidence="1">
    <location>
        <begin position="119"/>
        <end position="271"/>
    </location>
</feature>
<dbReference type="Proteomes" id="UP000309676">
    <property type="component" value="Unassembled WGS sequence"/>
</dbReference>
<organism evidence="2 3">
    <name type="scientific">Paenibacillus antri</name>
    <dbReference type="NCBI Taxonomy" id="2582848"/>
    <lineage>
        <taxon>Bacteria</taxon>
        <taxon>Bacillati</taxon>
        <taxon>Bacillota</taxon>
        <taxon>Bacilli</taxon>
        <taxon>Bacillales</taxon>
        <taxon>Paenibacillaceae</taxon>
        <taxon>Paenibacillus</taxon>
    </lineage>
</organism>
<dbReference type="SUPFAM" id="SSF51735">
    <property type="entry name" value="NAD(P)-binding Rossmann-fold domains"/>
    <property type="match status" value="1"/>
</dbReference>
<protein>
    <submittedName>
        <fullName evidence="2">Semialdehyde dehydrogenase</fullName>
    </submittedName>
</protein>
<name>A0A5R9GC07_9BACL</name>
<dbReference type="InterPro" id="IPR037161">
    <property type="entry name" value="Semialdehyde_DH-like_C"/>
</dbReference>
<keyword evidence="3" id="KW-1185">Reference proteome</keyword>
<comment type="caution">
    <text evidence="2">The sequence shown here is derived from an EMBL/GenBank/DDBJ whole genome shotgun (WGS) entry which is preliminary data.</text>
</comment>
<dbReference type="AlphaFoldDB" id="A0A5R9GC07"/>
<dbReference type="Pfam" id="PF16896">
    <property type="entry name" value="PGDH_C"/>
    <property type="match status" value="1"/>
</dbReference>
<evidence type="ECO:0000313" key="2">
    <source>
        <dbReference type="EMBL" id="TLS50928.1"/>
    </source>
</evidence>
<dbReference type="InterPro" id="IPR031663">
    <property type="entry name" value="PGDH_C"/>
</dbReference>
<evidence type="ECO:0000259" key="1">
    <source>
        <dbReference type="Pfam" id="PF16896"/>
    </source>
</evidence>
<gene>
    <name evidence="2" type="ORF">FE782_17935</name>
</gene>
<dbReference type="InterPro" id="IPR036291">
    <property type="entry name" value="NAD(P)-bd_dom_sf"/>
</dbReference>
<proteinExistence type="predicted"/>
<dbReference type="Gene3D" id="1.10.3640.10">
    <property type="entry name" value="Semialdehyde dehydrogenase-like, C-terminal"/>
    <property type="match status" value="1"/>
</dbReference>
<dbReference type="Gene3D" id="3.40.50.720">
    <property type="entry name" value="NAD(P)-binding Rossmann-like Domain"/>
    <property type="match status" value="1"/>
</dbReference>
<reference evidence="2 3" key="1">
    <citation type="submission" date="2019-05" db="EMBL/GenBank/DDBJ databases">
        <authorList>
            <person name="Narsing Rao M.P."/>
            <person name="Li W.J."/>
        </authorList>
    </citation>
    <scope>NUCLEOTIDE SEQUENCE [LARGE SCALE GENOMIC DNA]</scope>
    <source>
        <strain evidence="2 3">SYSU_K30003</strain>
    </source>
</reference>